<dbReference type="SUPFAM" id="SSF53850">
    <property type="entry name" value="Periplasmic binding protein-like II"/>
    <property type="match status" value="1"/>
</dbReference>
<dbReference type="PANTHER" id="PTHR30346:SF10">
    <property type="entry name" value="TRANSCRIPTIONAL REGULATOR OF OXIDATIVE STRESS OXYR"/>
    <property type="match status" value="1"/>
</dbReference>
<organism evidence="6 7">
    <name type="scientific">Chromatocurvus halotolerans</name>
    <dbReference type="NCBI Taxonomy" id="1132028"/>
    <lineage>
        <taxon>Bacteria</taxon>
        <taxon>Pseudomonadati</taxon>
        <taxon>Pseudomonadota</taxon>
        <taxon>Gammaproteobacteria</taxon>
        <taxon>Cellvibrionales</taxon>
        <taxon>Halieaceae</taxon>
        <taxon>Chromatocurvus</taxon>
    </lineage>
</organism>
<evidence type="ECO:0000259" key="5">
    <source>
        <dbReference type="PROSITE" id="PS50931"/>
    </source>
</evidence>
<dbReference type="InterPro" id="IPR005119">
    <property type="entry name" value="LysR_subst-bd"/>
</dbReference>
<dbReference type="Pfam" id="PF00126">
    <property type="entry name" value="HTH_1"/>
    <property type="match status" value="1"/>
</dbReference>
<keyword evidence="7" id="KW-1185">Reference proteome</keyword>
<dbReference type="Pfam" id="PF03466">
    <property type="entry name" value="LysR_substrate"/>
    <property type="match status" value="1"/>
</dbReference>
<dbReference type="Gene3D" id="3.40.190.10">
    <property type="entry name" value="Periplasmic binding protein-like II"/>
    <property type="match status" value="2"/>
</dbReference>
<dbReference type="PANTHER" id="PTHR30346">
    <property type="entry name" value="TRANSCRIPTIONAL DUAL REGULATOR HCAR-RELATED"/>
    <property type="match status" value="1"/>
</dbReference>
<comment type="caution">
    <text evidence="6">The sequence shown here is derived from an EMBL/GenBank/DDBJ whole genome shotgun (WGS) entry which is preliminary data.</text>
</comment>
<dbReference type="Proteomes" id="UP000294980">
    <property type="component" value="Unassembled WGS sequence"/>
</dbReference>
<name>A0A4R2LET3_9GAMM</name>
<dbReference type="InterPro" id="IPR036390">
    <property type="entry name" value="WH_DNA-bd_sf"/>
</dbReference>
<keyword evidence="3" id="KW-0238">DNA-binding</keyword>
<dbReference type="GO" id="GO:0003700">
    <property type="term" value="F:DNA-binding transcription factor activity"/>
    <property type="evidence" value="ECO:0007669"/>
    <property type="project" value="InterPro"/>
</dbReference>
<dbReference type="PRINTS" id="PR00039">
    <property type="entry name" value="HTHLYSR"/>
</dbReference>
<dbReference type="OrthoDB" id="9775392at2"/>
<accession>A0A4R2LET3</accession>
<dbReference type="Gene3D" id="1.10.10.10">
    <property type="entry name" value="Winged helix-like DNA-binding domain superfamily/Winged helix DNA-binding domain"/>
    <property type="match status" value="1"/>
</dbReference>
<gene>
    <name evidence="6" type="ORF">EV688_102242</name>
</gene>
<protein>
    <submittedName>
        <fullName evidence="6">LysR family hydrogen peroxide-inducible transcriptional activator</fullName>
    </submittedName>
</protein>
<dbReference type="InterPro" id="IPR036388">
    <property type="entry name" value="WH-like_DNA-bd_sf"/>
</dbReference>
<evidence type="ECO:0000256" key="3">
    <source>
        <dbReference type="ARBA" id="ARBA00023125"/>
    </source>
</evidence>
<dbReference type="PROSITE" id="PS50931">
    <property type="entry name" value="HTH_LYSR"/>
    <property type="match status" value="1"/>
</dbReference>
<dbReference type="EMBL" id="SLWX01000002">
    <property type="protein sequence ID" value="TCO77785.1"/>
    <property type="molecule type" value="Genomic_DNA"/>
</dbReference>
<keyword evidence="4" id="KW-0804">Transcription</keyword>
<feature type="domain" description="HTH lysR-type" evidence="5">
    <location>
        <begin position="5"/>
        <end position="62"/>
    </location>
</feature>
<reference evidence="6 7" key="1">
    <citation type="submission" date="2019-03" db="EMBL/GenBank/DDBJ databases">
        <title>Genomic Encyclopedia of Type Strains, Phase IV (KMG-IV): sequencing the most valuable type-strain genomes for metagenomic binning, comparative biology and taxonomic classification.</title>
        <authorList>
            <person name="Goeker M."/>
        </authorList>
    </citation>
    <scope>NUCLEOTIDE SEQUENCE [LARGE SCALE GENOMIC DNA]</scope>
    <source>
        <strain evidence="6 7">DSM 23344</strain>
    </source>
</reference>
<dbReference type="FunFam" id="1.10.10.10:FF:000001">
    <property type="entry name" value="LysR family transcriptional regulator"/>
    <property type="match status" value="1"/>
</dbReference>
<evidence type="ECO:0000313" key="7">
    <source>
        <dbReference type="Proteomes" id="UP000294980"/>
    </source>
</evidence>
<proteinExistence type="inferred from homology"/>
<evidence type="ECO:0000256" key="1">
    <source>
        <dbReference type="ARBA" id="ARBA00009437"/>
    </source>
</evidence>
<dbReference type="GO" id="GO:0003677">
    <property type="term" value="F:DNA binding"/>
    <property type="evidence" value="ECO:0007669"/>
    <property type="project" value="UniProtKB-KW"/>
</dbReference>
<dbReference type="SUPFAM" id="SSF46785">
    <property type="entry name" value="Winged helix' DNA-binding domain"/>
    <property type="match status" value="1"/>
</dbReference>
<evidence type="ECO:0000256" key="2">
    <source>
        <dbReference type="ARBA" id="ARBA00023015"/>
    </source>
</evidence>
<dbReference type="AlphaFoldDB" id="A0A4R2LET3"/>
<keyword evidence="2" id="KW-0805">Transcription regulation</keyword>
<dbReference type="CDD" id="cd08411">
    <property type="entry name" value="PBP2_OxyR"/>
    <property type="match status" value="1"/>
</dbReference>
<sequence>MSRQPTLKQLRYLISLAEHGHFGHAARACHVSQSTLSAGILELEDVLGAPLVERNNRRVILTLLGEEVVQRGKNVMLSVEDIVACCRAAAEPFNGAMRIGVIPTIAPFILPGLLKRLRDEHPDFRLFIREDLSENLTEALSRGELDVLLLALPYPVQGVDEFPLFEDEFLLACPKGHPLVSLKRLTTEDLKGADLLLLEDGHCLREHALEACKLRDSDVSVPYQATSLNTIVQMVANGIGVTLLPKMALDANVLLGTEVQVSRFSETGITRTVGLMWRRNTPRQMEFRQLGAFIREAQRQVA</sequence>
<dbReference type="InterPro" id="IPR000847">
    <property type="entry name" value="LysR_HTH_N"/>
</dbReference>
<dbReference type="GO" id="GO:0032993">
    <property type="term" value="C:protein-DNA complex"/>
    <property type="evidence" value="ECO:0007669"/>
    <property type="project" value="TreeGrafter"/>
</dbReference>
<evidence type="ECO:0000313" key="6">
    <source>
        <dbReference type="EMBL" id="TCO77785.1"/>
    </source>
</evidence>
<comment type="similarity">
    <text evidence="1">Belongs to the LysR transcriptional regulatory family.</text>
</comment>
<evidence type="ECO:0000256" key="4">
    <source>
        <dbReference type="ARBA" id="ARBA00023163"/>
    </source>
</evidence>
<dbReference type="RefSeq" id="WP_117314654.1">
    <property type="nucleotide sequence ID" value="NZ_QQSW01000001.1"/>
</dbReference>